<comment type="caution">
    <text evidence="2">The sequence shown here is derived from an EMBL/GenBank/DDBJ whole genome shotgun (WGS) entry which is preliminary data.</text>
</comment>
<organism evidence="2 3">
    <name type="scientific">Planotetraspora thailandica</name>
    <dbReference type="NCBI Taxonomy" id="487172"/>
    <lineage>
        <taxon>Bacteria</taxon>
        <taxon>Bacillati</taxon>
        <taxon>Actinomycetota</taxon>
        <taxon>Actinomycetes</taxon>
        <taxon>Streptosporangiales</taxon>
        <taxon>Streptosporangiaceae</taxon>
        <taxon>Planotetraspora</taxon>
    </lineage>
</organism>
<dbReference type="Proteomes" id="UP000605992">
    <property type="component" value="Unassembled WGS sequence"/>
</dbReference>
<keyword evidence="1" id="KW-0472">Membrane</keyword>
<name>A0A8J4DEN8_9ACTN</name>
<accession>A0A8J4DEN8</accession>
<keyword evidence="1" id="KW-1133">Transmembrane helix</keyword>
<evidence type="ECO:0000256" key="1">
    <source>
        <dbReference type="SAM" id="Phobius"/>
    </source>
</evidence>
<dbReference type="AlphaFoldDB" id="A0A8J4DEN8"/>
<evidence type="ECO:0000313" key="3">
    <source>
        <dbReference type="Proteomes" id="UP000605992"/>
    </source>
</evidence>
<feature type="transmembrane region" description="Helical" evidence="1">
    <location>
        <begin position="47"/>
        <end position="67"/>
    </location>
</feature>
<sequence length="96" mass="9758">MPPAIPTLVSVLLGLLWGLSVFGGWGVEAFCPTAASPAECADRLATVAAFSSVIALFAASATAAAWWTRKEELLGVAVLAWVAAEAALFLGGVIAQ</sequence>
<protein>
    <submittedName>
        <fullName evidence="2">Uncharacterized protein</fullName>
    </submittedName>
</protein>
<dbReference type="EMBL" id="BOOR01000065">
    <property type="protein sequence ID" value="GII58487.1"/>
    <property type="molecule type" value="Genomic_DNA"/>
</dbReference>
<reference evidence="2" key="1">
    <citation type="submission" date="2021-01" db="EMBL/GenBank/DDBJ databases">
        <title>Whole genome shotgun sequence of Planotetraspora thailandica NBRC 104271.</title>
        <authorList>
            <person name="Komaki H."/>
            <person name="Tamura T."/>
        </authorList>
    </citation>
    <scope>NUCLEOTIDE SEQUENCE</scope>
    <source>
        <strain evidence="2">NBRC 104271</strain>
    </source>
</reference>
<feature type="transmembrane region" description="Helical" evidence="1">
    <location>
        <begin position="74"/>
        <end position="95"/>
    </location>
</feature>
<evidence type="ECO:0000313" key="2">
    <source>
        <dbReference type="EMBL" id="GII58487.1"/>
    </source>
</evidence>
<dbReference type="RefSeq" id="WP_203948579.1">
    <property type="nucleotide sequence ID" value="NZ_BOOR01000065.1"/>
</dbReference>
<keyword evidence="3" id="KW-1185">Reference proteome</keyword>
<proteinExistence type="predicted"/>
<keyword evidence="1" id="KW-0812">Transmembrane</keyword>
<gene>
    <name evidence="2" type="ORF">Pth03_68760</name>
</gene>